<reference evidence="2 3" key="1">
    <citation type="submission" date="2024-01" db="EMBL/GenBank/DDBJ databases">
        <title>Genome insights into Plantactinospora veratri sp. nov.</title>
        <authorList>
            <person name="Wang L."/>
        </authorList>
    </citation>
    <scope>NUCLEOTIDE SEQUENCE [LARGE SCALE GENOMIC DNA]</scope>
    <source>
        <strain evidence="2 3">NEAU-FHS4</strain>
    </source>
</reference>
<dbReference type="PRINTS" id="PR00069">
    <property type="entry name" value="ALDKETRDTASE"/>
</dbReference>
<dbReference type="PANTHER" id="PTHR43638:SF3">
    <property type="entry name" value="ALDEHYDE REDUCTASE"/>
    <property type="match status" value="1"/>
</dbReference>
<evidence type="ECO:0000313" key="2">
    <source>
        <dbReference type="EMBL" id="MEE6308644.1"/>
    </source>
</evidence>
<organism evidence="2 3">
    <name type="scientific">Plantactinospora veratri</name>
    <dbReference type="NCBI Taxonomy" id="1436122"/>
    <lineage>
        <taxon>Bacteria</taxon>
        <taxon>Bacillati</taxon>
        <taxon>Actinomycetota</taxon>
        <taxon>Actinomycetes</taxon>
        <taxon>Micromonosporales</taxon>
        <taxon>Micromonosporaceae</taxon>
        <taxon>Plantactinospora</taxon>
    </lineage>
</organism>
<dbReference type="Gene3D" id="3.20.20.100">
    <property type="entry name" value="NADP-dependent oxidoreductase domain"/>
    <property type="match status" value="1"/>
</dbReference>
<dbReference type="PANTHER" id="PTHR43638">
    <property type="entry name" value="OXIDOREDUCTASE, ALDO/KETO REDUCTASE FAMILY PROTEIN"/>
    <property type="match status" value="1"/>
</dbReference>
<keyword evidence="3" id="KW-1185">Reference proteome</keyword>
<evidence type="ECO:0000259" key="1">
    <source>
        <dbReference type="Pfam" id="PF00248"/>
    </source>
</evidence>
<comment type="caution">
    <text evidence="2">The sequence shown here is derived from an EMBL/GenBank/DDBJ whole genome shotgun (WGS) entry which is preliminary data.</text>
</comment>
<gene>
    <name evidence="2" type="ORF">V1634_17585</name>
</gene>
<dbReference type="SUPFAM" id="SSF51430">
    <property type="entry name" value="NAD(P)-linked oxidoreductase"/>
    <property type="match status" value="1"/>
</dbReference>
<proteinExistence type="predicted"/>
<evidence type="ECO:0000313" key="3">
    <source>
        <dbReference type="Proteomes" id="UP001339911"/>
    </source>
</evidence>
<dbReference type="RefSeq" id="WP_331208921.1">
    <property type="nucleotide sequence ID" value="NZ_JAZGQL010000012.1"/>
</dbReference>
<dbReference type="Pfam" id="PF00248">
    <property type="entry name" value="Aldo_ket_red"/>
    <property type="match status" value="1"/>
</dbReference>
<sequence>MTVVMPAITLPSGRTMPVLGQGTWYLGESPGKRQDEIAALRTGLDLGMTMIDTAEMYGGGSAEELVAAAIAGRRHEVFLVDKVLPVNATRQGTVQACRRSLRRLGTDHIDLYLLHWRGNHPLAGTIEAFAELVEAGDIGQWGVSNFDLSDMVDLMAAGGVDCAANQVLYNLTRRGPEYDLLPWLAEHRVPVLAYSPIEQGRLLGDGQLSEIAVRHQVTPAQVALAWVLRQESVAAIPRSSDPGHTRENAGALELRLGDEDLAVLDTVFPPPSGPQPLEML</sequence>
<protein>
    <submittedName>
        <fullName evidence="2">Aldo/keto reductase</fullName>
    </submittedName>
</protein>
<dbReference type="InterPro" id="IPR020471">
    <property type="entry name" value="AKR"/>
</dbReference>
<dbReference type="CDD" id="cd19138">
    <property type="entry name" value="AKR_YeaE"/>
    <property type="match status" value="1"/>
</dbReference>
<dbReference type="EMBL" id="JAZGQL010000012">
    <property type="protein sequence ID" value="MEE6308644.1"/>
    <property type="molecule type" value="Genomic_DNA"/>
</dbReference>
<name>A0ABU7SFB1_9ACTN</name>
<dbReference type="Proteomes" id="UP001339911">
    <property type="component" value="Unassembled WGS sequence"/>
</dbReference>
<feature type="domain" description="NADP-dependent oxidoreductase" evidence="1">
    <location>
        <begin position="19"/>
        <end position="266"/>
    </location>
</feature>
<dbReference type="InterPro" id="IPR023210">
    <property type="entry name" value="NADP_OxRdtase_dom"/>
</dbReference>
<dbReference type="InterPro" id="IPR036812">
    <property type="entry name" value="NAD(P)_OxRdtase_dom_sf"/>
</dbReference>
<accession>A0ABU7SFB1</accession>